<sequence>MTFLALGEARGSVRLLLTKNHPVPSPAFRAGAPVVRSSGSGISPTGPHLWWSDGSLRRARNATRRTHGSGSGRAANYPCSPSGVQFAALGRHQHYWIPAVVIRWLIEPRTDRDAPHARVWFWSGGELPFLARLETDSAKLCILYEKMRAINGFAIIDKSHTRAMHLPRTFTLRRLIFIAQLIRLVSLETMQCLNGKTFLYEFTDFAWNSVTLTVNTNPTTPLKSKSIKPFRLEINTNPTTPLKSKSIKPFRLQSVPNNYTYLHTLEKHNPPSGAVGAENHPMISLALGEARGSVRLLLTNSQPGSTPAL</sequence>
<reference evidence="1" key="1">
    <citation type="submission" date="2016-07" db="EMBL/GenBank/DDBJ databases">
        <authorList>
            <person name="Bretaudeau A."/>
        </authorList>
    </citation>
    <scope>NUCLEOTIDE SEQUENCE</scope>
    <source>
        <strain evidence="1">Rice</strain>
        <tissue evidence="1">Whole body</tissue>
    </source>
</reference>
<accession>A0A2H1VGR0</accession>
<evidence type="ECO:0000313" key="1">
    <source>
        <dbReference type="EMBL" id="SOQ39961.1"/>
    </source>
</evidence>
<proteinExistence type="predicted"/>
<name>A0A2H1VGR0_SPOFR</name>
<dbReference type="EMBL" id="ODYU01002453">
    <property type="protein sequence ID" value="SOQ39961.1"/>
    <property type="molecule type" value="Genomic_DNA"/>
</dbReference>
<dbReference type="AlphaFoldDB" id="A0A2H1VGR0"/>
<organism evidence="1">
    <name type="scientific">Spodoptera frugiperda</name>
    <name type="common">Fall armyworm</name>
    <dbReference type="NCBI Taxonomy" id="7108"/>
    <lineage>
        <taxon>Eukaryota</taxon>
        <taxon>Metazoa</taxon>
        <taxon>Ecdysozoa</taxon>
        <taxon>Arthropoda</taxon>
        <taxon>Hexapoda</taxon>
        <taxon>Insecta</taxon>
        <taxon>Pterygota</taxon>
        <taxon>Neoptera</taxon>
        <taxon>Endopterygota</taxon>
        <taxon>Lepidoptera</taxon>
        <taxon>Glossata</taxon>
        <taxon>Ditrysia</taxon>
        <taxon>Noctuoidea</taxon>
        <taxon>Noctuidae</taxon>
        <taxon>Amphipyrinae</taxon>
        <taxon>Spodoptera</taxon>
    </lineage>
</organism>
<gene>
    <name evidence="1" type="ORF">SFRICE_024344</name>
</gene>
<protein>
    <submittedName>
        <fullName evidence="1">SFRICE_024344</fullName>
    </submittedName>
</protein>